<keyword evidence="1" id="KW-0805">Transcription regulation</keyword>
<dbReference type="STRING" id="1803665.GCA_001641335_06279"/>
<dbReference type="PROSITE" id="PS00041">
    <property type="entry name" value="HTH_ARAC_FAMILY_1"/>
    <property type="match status" value="1"/>
</dbReference>
<dbReference type="InterPro" id="IPR018060">
    <property type="entry name" value="HTH_AraC"/>
</dbReference>
<evidence type="ECO:0000256" key="1">
    <source>
        <dbReference type="ARBA" id="ARBA00023015"/>
    </source>
</evidence>
<dbReference type="PROSITE" id="PS01124">
    <property type="entry name" value="HTH_ARAC_FAMILY_2"/>
    <property type="match status" value="1"/>
</dbReference>
<evidence type="ECO:0000256" key="2">
    <source>
        <dbReference type="ARBA" id="ARBA00023125"/>
    </source>
</evidence>
<accession>A0A560DB97</accession>
<organism evidence="5 6">
    <name type="scientific">Bradyrhizobium stylosanthis</name>
    <dbReference type="NCBI Taxonomy" id="1803665"/>
    <lineage>
        <taxon>Bacteria</taxon>
        <taxon>Pseudomonadati</taxon>
        <taxon>Pseudomonadota</taxon>
        <taxon>Alphaproteobacteria</taxon>
        <taxon>Hyphomicrobiales</taxon>
        <taxon>Nitrobacteraceae</taxon>
        <taxon>Bradyrhizobium</taxon>
    </lineage>
</organism>
<dbReference type="AlphaFoldDB" id="A0A560DB97"/>
<reference evidence="5 6" key="1">
    <citation type="submission" date="2019-06" db="EMBL/GenBank/DDBJ databases">
        <title>Genomic Encyclopedia of Type Strains, Phase IV (KMG-V): Genome sequencing to study the core and pangenomes of soil and plant-associated prokaryotes.</title>
        <authorList>
            <person name="Whitman W."/>
        </authorList>
    </citation>
    <scope>NUCLEOTIDE SEQUENCE [LARGE SCALE GENOMIC DNA]</scope>
    <source>
        <strain evidence="5 6">BR 510</strain>
    </source>
</reference>
<protein>
    <submittedName>
        <fullName evidence="5">AraC-like DNA-binding protein</fullName>
    </submittedName>
</protein>
<dbReference type="Pfam" id="PF12833">
    <property type="entry name" value="HTH_18"/>
    <property type="match status" value="1"/>
</dbReference>
<dbReference type="SMART" id="SM00342">
    <property type="entry name" value="HTH_ARAC"/>
    <property type="match status" value="1"/>
</dbReference>
<keyword evidence="2 5" id="KW-0238">DNA-binding</keyword>
<keyword evidence="3" id="KW-0804">Transcription</keyword>
<name>A0A560DB97_9BRAD</name>
<keyword evidence="6" id="KW-1185">Reference proteome</keyword>
<dbReference type="SUPFAM" id="SSF46689">
    <property type="entry name" value="Homeodomain-like"/>
    <property type="match status" value="1"/>
</dbReference>
<dbReference type="PANTHER" id="PTHR43280">
    <property type="entry name" value="ARAC-FAMILY TRANSCRIPTIONAL REGULATOR"/>
    <property type="match status" value="1"/>
</dbReference>
<evidence type="ECO:0000313" key="6">
    <source>
        <dbReference type="Proteomes" id="UP000319949"/>
    </source>
</evidence>
<gene>
    <name evidence="5" type="ORF">FBZ96_108151</name>
</gene>
<dbReference type="PRINTS" id="PR00032">
    <property type="entry name" value="HTHARAC"/>
</dbReference>
<evidence type="ECO:0000256" key="3">
    <source>
        <dbReference type="ARBA" id="ARBA00023163"/>
    </source>
</evidence>
<evidence type="ECO:0000313" key="5">
    <source>
        <dbReference type="EMBL" id="TWA94419.1"/>
    </source>
</evidence>
<dbReference type="PANTHER" id="PTHR43280:SF28">
    <property type="entry name" value="HTH-TYPE TRANSCRIPTIONAL ACTIVATOR RHAS"/>
    <property type="match status" value="1"/>
</dbReference>
<dbReference type="InterPro" id="IPR018062">
    <property type="entry name" value="HTH_AraC-typ_CS"/>
</dbReference>
<dbReference type="EMBL" id="VITK01000008">
    <property type="protein sequence ID" value="TWA94419.1"/>
    <property type="molecule type" value="Genomic_DNA"/>
</dbReference>
<dbReference type="GO" id="GO:0003700">
    <property type="term" value="F:DNA-binding transcription factor activity"/>
    <property type="evidence" value="ECO:0007669"/>
    <property type="project" value="InterPro"/>
</dbReference>
<dbReference type="GO" id="GO:0043565">
    <property type="term" value="F:sequence-specific DNA binding"/>
    <property type="evidence" value="ECO:0007669"/>
    <property type="project" value="InterPro"/>
</dbReference>
<dbReference type="Gene3D" id="1.10.10.60">
    <property type="entry name" value="Homeodomain-like"/>
    <property type="match status" value="1"/>
</dbReference>
<dbReference type="InterPro" id="IPR020449">
    <property type="entry name" value="Tscrpt_reg_AraC-type_HTH"/>
</dbReference>
<feature type="domain" description="HTH araC/xylS-type" evidence="4">
    <location>
        <begin position="220"/>
        <end position="321"/>
    </location>
</feature>
<proteinExistence type="predicted"/>
<comment type="caution">
    <text evidence="5">The sequence shown here is derived from an EMBL/GenBank/DDBJ whole genome shotgun (WGS) entry which is preliminary data.</text>
</comment>
<sequence>MPKIEFSSDQLPSHLNDRARFRLWHDIWMEQLGNADMKHAEDQPFYTASTNVLLGELSVSRFATTTGHYVRTRKHVTNDRDDILVGFYRSPQPQLWTVGNQGVELKQGSVVAFNVAQPVSSFTNGLTAWNLASIPRAQILKLVPHADNRPAMLLDPANPAVRHLERTIDFLLDADEVCEDQALTRHAQAMLGDLIVLALGARGEVAEVAAERGLRAARQRELIAIIEKRFAEPSLSITTIADALHLSRRYASDLLLEGGATFSERVLELRLQKARAMLSDVRYDDTKVSDIAFACGFNEVTYFNRRFRAHFGCSPTQYRMGTNHSDP</sequence>
<dbReference type="Proteomes" id="UP000319949">
    <property type="component" value="Unassembled WGS sequence"/>
</dbReference>
<dbReference type="InterPro" id="IPR009057">
    <property type="entry name" value="Homeodomain-like_sf"/>
</dbReference>
<evidence type="ECO:0000259" key="4">
    <source>
        <dbReference type="PROSITE" id="PS01124"/>
    </source>
</evidence>